<proteinExistence type="predicted"/>
<evidence type="ECO:0000313" key="2">
    <source>
        <dbReference type="EMBL" id="CAH2049241.1"/>
    </source>
</evidence>
<keyword evidence="3" id="KW-1185">Reference proteome</keyword>
<feature type="coiled-coil region" evidence="1">
    <location>
        <begin position="21"/>
        <end position="82"/>
    </location>
</feature>
<accession>A0ABN8I5U4</accession>
<evidence type="ECO:0000256" key="1">
    <source>
        <dbReference type="SAM" id="Coils"/>
    </source>
</evidence>
<dbReference type="Proteomes" id="UP000837857">
    <property type="component" value="Chromosome 19"/>
</dbReference>
<feature type="non-terminal residue" evidence="2">
    <location>
        <position position="1"/>
    </location>
</feature>
<reference evidence="2" key="1">
    <citation type="submission" date="2022-03" db="EMBL/GenBank/DDBJ databases">
        <authorList>
            <person name="Martin H S."/>
        </authorList>
    </citation>
    <scope>NUCLEOTIDE SEQUENCE</scope>
</reference>
<name>A0ABN8I5U4_9NEOP</name>
<sequence length="141" mass="15843">MELQAIEEVADRSRNLKGSFAQGLRLAMRNLKAAAAELARRSAADDIIAKLEKENAEMRSALSSLTIKTEKLTEEIKRFREQSNADFINVPGNSAQVTKHSRGQNDLMEHIGMLIESKLVAFEARLFPDKAISAHHWEQKL</sequence>
<keyword evidence="1" id="KW-0175">Coiled coil</keyword>
<evidence type="ECO:0000313" key="3">
    <source>
        <dbReference type="Proteomes" id="UP000837857"/>
    </source>
</evidence>
<protein>
    <submittedName>
        <fullName evidence="2">Uncharacterized protein</fullName>
    </submittedName>
</protein>
<gene>
    <name evidence="2" type="ORF">IPOD504_LOCUS6705</name>
</gene>
<organism evidence="2 3">
    <name type="scientific">Iphiclides podalirius</name>
    <name type="common">scarce swallowtail</name>
    <dbReference type="NCBI Taxonomy" id="110791"/>
    <lineage>
        <taxon>Eukaryota</taxon>
        <taxon>Metazoa</taxon>
        <taxon>Ecdysozoa</taxon>
        <taxon>Arthropoda</taxon>
        <taxon>Hexapoda</taxon>
        <taxon>Insecta</taxon>
        <taxon>Pterygota</taxon>
        <taxon>Neoptera</taxon>
        <taxon>Endopterygota</taxon>
        <taxon>Lepidoptera</taxon>
        <taxon>Glossata</taxon>
        <taxon>Ditrysia</taxon>
        <taxon>Papilionoidea</taxon>
        <taxon>Papilionidae</taxon>
        <taxon>Papilioninae</taxon>
        <taxon>Iphiclides</taxon>
    </lineage>
</organism>
<dbReference type="EMBL" id="OW152831">
    <property type="protein sequence ID" value="CAH2049241.1"/>
    <property type="molecule type" value="Genomic_DNA"/>
</dbReference>